<dbReference type="InterPro" id="IPR019826">
    <property type="entry name" value="Carboxylesterase_B_AS"/>
</dbReference>
<dbReference type="EC" id="3.1.1.-" evidence="3"/>
<feature type="compositionally biased region" description="Basic and acidic residues" evidence="4">
    <location>
        <begin position="59"/>
        <end position="71"/>
    </location>
</feature>
<dbReference type="Gene3D" id="3.40.50.1820">
    <property type="entry name" value="alpha/beta hydrolase"/>
    <property type="match status" value="1"/>
</dbReference>
<evidence type="ECO:0000313" key="7">
    <source>
        <dbReference type="EMBL" id="SPQ27670.1"/>
    </source>
</evidence>
<dbReference type="GO" id="GO:0016787">
    <property type="term" value="F:hydrolase activity"/>
    <property type="evidence" value="ECO:0007669"/>
    <property type="project" value="UniProtKB-KW"/>
</dbReference>
<dbReference type="PROSITE" id="PS00122">
    <property type="entry name" value="CARBOXYLESTERASE_B_1"/>
    <property type="match status" value="1"/>
</dbReference>
<feature type="compositionally biased region" description="Low complexity" evidence="4">
    <location>
        <begin position="72"/>
        <end position="83"/>
    </location>
</feature>
<keyword evidence="5" id="KW-1133">Transmembrane helix</keyword>
<evidence type="ECO:0000256" key="5">
    <source>
        <dbReference type="SAM" id="Phobius"/>
    </source>
</evidence>
<feature type="region of interest" description="Disordered" evidence="4">
    <location>
        <begin position="57"/>
        <end position="94"/>
    </location>
</feature>
<comment type="similarity">
    <text evidence="1 3">Belongs to the type-B carboxylesterase/lipase family.</text>
</comment>
<reference evidence="7 8" key="1">
    <citation type="submission" date="2018-04" db="EMBL/GenBank/DDBJ databases">
        <authorList>
            <person name="Huttner S."/>
            <person name="Dainat J."/>
        </authorList>
    </citation>
    <scope>NUCLEOTIDE SEQUENCE [LARGE SCALE GENOMIC DNA]</scope>
</reference>
<keyword evidence="5" id="KW-0812">Transmembrane</keyword>
<dbReference type="Pfam" id="PF00135">
    <property type="entry name" value="COesterase"/>
    <property type="match status" value="1"/>
</dbReference>
<sequence>MSCIPPFKCRRRRTVLASSWLSVLAVLVLLWFYLYTFDYGSDQRELPAAIQFVANDGKPGLDHPDNADRAKPTTTAATPPAMTTKERPRPTATEPAVKLRQGTYIGTTLLASPRLPKSIEAFRGVPYAQDTGGQNRFRPPQPLPESTETFDAVAWGKICPADGVVRRNMSEDCLNANIYRPAGLVDKDGYERTGDQGAARKRPRLPVVVYVHGGGFNTGHGAERNMATFIAFAEAPMVAVNFNYRVGPLGFLPSDVTAREGLLNLGLRDQQMLLEWVRDNIEAFGGDPGNVTLMGLSAGAHSIGHHIMHYSRSSKPAPFARAILESGATTARAVFYPTHPRHLVQFREFLIAAGAGGVPESEIFPYLRTLPLKTIVRAGKVVWDKYSANVTWPFQPVIDGPNPLANSSIPDAPALPPLIPDLPINSWRSGQHLRIPIITGFNTNEGTVFIPPKANTAAEFRAFFQTLIPSLTSADLDKLEALYPDPVTNPSASPYTKVPRGMGKQWARLDAAYAHYAYICPVLQTAHFMSLASGGASSNVYVYQYAATAAHGTANHADEAPVAAHDLADLGGGVPGLEAVAREMHGAFARFVACVAGSGSPNEGNANGEKGLPWPAFVSPFTTAATAGSGAGAGKIMVFGEGNDERSGGRHRGVPAQVREMTELEKEACRFWWERIGLSQGFGRREPEALKKQGGAKL</sequence>
<name>A0A446BYY0_9PEZI</name>
<evidence type="ECO:0000256" key="2">
    <source>
        <dbReference type="ARBA" id="ARBA00022801"/>
    </source>
</evidence>
<dbReference type="InterPro" id="IPR050309">
    <property type="entry name" value="Type-B_Carboxylest/Lipase"/>
</dbReference>
<dbReference type="PANTHER" id="PTHR11559">
    <property type="entry name" value="CARBOXYLESTERASE"/>
    <property type="match status" value="1"/>
</dbReference>
<evidence type="ECO:0000259" key="6">
    <source>
        <dbReference type="Pfam" id="PF00135"/>
    </source>
</evidence>
<keyword evidence="2 3" id="KW-0378">Hydrolase</keyword>
<gene>
    <name evidence="7" type="ORF">TT172_LOCUS10089</name>
</gene>
<dbReference type="SUPFAM" id="SSF53474">
    <property type="entry name" value="alpha/beta-Hydrolases"/>
    <property type="match status" value="1"/>
</dbReference>
<evidence type="ECO:0000256" key="1">
    <source>
        <dbReference type="ARBA" id="ARBA00005964"/>
    </source>
</evidence>
<dbReference type="Proteomes" id="UP000289323">
    <property type="component" value="Unassembled WGS sequence"/>
</dbReference>
<evidence type="ECO:0000313" key="8">
    <source>
        <dbReference type="Proteomes" id="UP000289323"/>
    </source>
</evidence>
<dbReference type="InterPro" id="IPR029058">
    <property type="entry name" value="AB_hydrolase_fold"/>
</dbReference>
<proteinExistence type="inferred from homology"/>
<feature type="domain" description="Carboxylesterase type B" evidence="6">
    <location>
        <begin position="94"/>
        <end position="617"/>
    </location>
</feature>
<feature type="transmembrane region" description="Helical" evidence="5">
    <location>
        <begin position="15"/>
        <end position="34"/>
    </location>
</feature>
<dbReference type="InterPro" id="IPR002018">
    <property type="entry name" value="CarbesteraseB"/>
</dbReference>
<keyword evidence="5" id="KW-0472">Membrane</keyword>
<dbReference type="EMBL" id="OUUZ01000019">
    <property type="protein sequence ID" value="SPQ27670.1"/>
    <property type="molecule type" value="Genomic_DNA"/>
</dbReference>
<dbReference type="AlphaFoldDB" id="A0A446BYY0"/>
<evidence type="ECO:0000256" key="3">
    <source>
        <dbReference type="RuleBase" id="RU361235"/>
    </source>
</evidence>
<organism evidence="7 8">
    <name type="scientific">Thermothielavioides terrestris</name>
    <dbReference type="NCBI Taxonomy" id="2587410"/>
    <lineage>
        <taxon>Eukaryota</taxon>
        <taxon>Fungi</taxon>
        <taxon>Dikarya</taxon>
        <taxon>Ascomycota</taxon>
        <taxon>Pezizomycotina</taxon>
        <taxon>Sordariomycetes</taxon>
        <taxon>Sordariomycetidae</taxon>
        <taxon>Sordariales</taxon>
        <taxon>Chaetomiaceae</taxon>
        <taxon>Thermothielavioides</taxon>
    </lineage>
</organism>
<evidence type="ECO:0000256" key="4">
    <source>
        <dbReference type="SAM" id="MobiDB-lite"/>
    </source>
</evidence>
<accession>A0A446BYY0</accession>
<protein>
    <recommendedName>
        <fullName evidence="3">Carboxylic ester hydrolase</fullName>
        <ecNumber evidence="3">3.1.1.-</ecNumber>
    </recommendedName>
</protein>